<dbReference type="AlphaFoldDB" id="A0A0D2F5P7"/>
<evidence type="ECO:0000313" key="2">
    <source>
        <dbReference type="EMBL" id="KIW63228.1"/>
    </source>
</evidence>
<evidence type="ECO:0000313" key="3">
    <source>
        <dbReference type="Proteomes" id="UP000054266"/>
    </source>
</evidence>
<dbReference type="EMBL" id="KN846962">
    <property type="protein sequence ID" value="KIW63228.1"/>
    <property type="molecule type" value="Genomic_DNA"/>
</dbReference>
<keyword evidence="3" id="KW-1185">Reference proteome</keyword>
<evidence type="ECO:0000256" key="1">
    <source>
        <dbReference type="SAM" id="MobiDB-lite"/>
    </source>
</evidence>
<name>A0A0D2F5P7_9EURO</name>
<feature type="compositionally biased region" description="Acidic residues" evidence="1">
    <location>
        <begin position="445"/>
        <end position="462"/>
    </location>
</feature>
<sequence>MADKRLIMAVSSEDAVVDTDTNNFGVFSFTSFTLPSFENPPANTEDHSTCQQEMGGCLSKPAVARSVRSEPDGDSIHPEPYQYFFEPALPPKRPATPPFQPSDLSTLELDGGAQRFYSRPEIMALRRPSVTPPHTVDSTDIHGPSRLPYIASHAPNVSTPPESAGSRFWKMLQAERPDYKKRFFEDVFDIRPVTGDKVNNNIISPYYRQGMMAGYIRAGWEDVVKQDNIRINISAMLVNKEFRDAGSRLLYGNNLFSFEDPINCLWWFKHIGEVNFSNVRRLECALRCGWPSLRDFDVSNFDQSQEELWHRVFSWLKTRHQLTELTLLFEKWKSIGLVCQRIAAEYRREELVLWREKIREVLYNFRGLKKVTIVDSRQMAFSAEERNEYTMMMIQDRLSVFPPEPQQRLTLAQFLEQRRFELKMEASIQKSGRAQEKKRKRQEKDEEEAMEQEDVEMDGCGA</sequence>
<proteinExistence type="predicted"/>
<accession>A0A0D2F5P7</accession>
<dbReference type="Proteomes" id="UP000054266">
    <property type="component" value="Unassembled WGS sequence"/>
</dbReference>
<protein>
    <submittedName>
        <fullName evidence="2">Uncharacterized protein</fullName>
    </submittedName>
</protein>
<organism evidence="2 3">
    <name type="scientific">Phialophora macrospora</name>
    <dbReference type="NCBI Taxonomy" id="1851006"/>
    <lineage>
        <taxon>Eukaryota</taxon>
        <taxon>Fungi</taxon>
        <taxon>Dikarya</taxon>
        <taxon>Ascomycota</taxon>
        <taxon>Pezizomycotina</taxon>
        <taxon>Eurotiomycetes</taxon>
        <taxon>Chaetothyriomycetidae</taxon>
        <taxon>Chaetothyriales</taxon>
        <taxon>Herpotrichiellaceae</taxon>
        <taxon>Phialophora</taxon>
    </lineage>
</organism>
<feature type="region of interest" description="Disordered" evidence="1">
    <location>
        <begin position="426"/>
        <end position="462"/>
    </location>
</feature>
<dbReference type="HOGENOM" id="CLU_046725_0_0_1"/>
<reference evidence="2 3" key="1">
    <citation type="submission" date="2015-01" db="EMBL/GenBank/DDBJ databases">
        <title>The Genome Sequence of Capronia semiimmersa CBS27337.</title>
        <authorList>
            <consortium name="The Broad Institute Genomics Platform"/>
            <person name="Cuomo C."/>
            <person name="de Hoog S."/>
            <person name="Gorbushina A."/>
            <person name="Stielow B."/>
            <person name="Teixiera M."/>
            <person name="Abouelleil A."/>
            <person name="Chapman S.B."/>
            <person name="Priest M."/>
            <person name="Young S.K."/>
            <person name="Wortman J."/>
            <person name="Nusbaum C."/>
            <person name="Birren B."/>
        </authorList>
    </citation>
    <scope>NUCLEOTIDE SEQUENCE [LARGE SCALE GENOMIC DNA]</scope>
    <source>
        <strain evidence="2 3">CBS 27337</strain>
    </source>
</reference>
<gene>
    <name evidence="2" type="ORF">PV04_10091</name>
</gene>